<proteinExistence type="predicted"/>
<keyword evidence="3" id="KW-0479">Metal-binding</keyword>
<dbReference type="SMART" id="SM00729">
    <property type="entry name" value="Elp3"/>
    <property type="match status" value="1"/>
</dbReference>
<evidence type="ECO:0000256" key="1">
    <source>
        <dbReference type="ARBA" id="ARBA00001966"/>
    </source>
</evidence>
<dbReference type="SFLD" id="SFLDG01095">
    <property type="entry name" value="Uncharacterised_Radical_SAM_Su"/>
    <property type="match status" value="1"/>
</dbReference>
<dbReference type="SFLD" id="SFLDG01082">
    <property type="entry name" value="B12-binding_domain_containing"/>
    <property type="match status" value="1"/>
</dbReference>
<dbReference type="InterPro" id="IPR058240">
    <property type="entry name" value="rSAM_sf"/>
</dbReference>
<feature type="domain" description="Radical SAM core" evidence="6">
    <location>
        <begin position="23"/>
        <end position="255"/>
    </location>
</feature>
<evidence type="ECO:0000313" key="7">
    <source>
        <dbReference type="EMBL" id="MPM22193.1"/>
    </source>
</evidence>
<dbReference type="Gene3D" id="3.20.20.70">
    <property type="entry name" value="Aldolase class I"/>
    <property type="match status" value="1"/>
</dbReference>
<dbReference type="AlphaFoldDB" id="A0A644Y6K2"/>
<name>A0A644Y6K2_9ZZZZ</name>
<evidence type="ECO:0000259" key="6">
    <source>
        <dbReference type="PROSITE" id="PS51918"/>
    </source>
</evidence>
<keyword evidence="4" id="KW-0408">Iron</keyword>
<dbReference type="PANTHER" id="PTHR43409">
    <property type="entry name" value="ANAEROBIC MAGNESIUM-PROTOPORPHYRIN IX MONOMETHYL ESTER CYCLASE-RELATED"/>
    <property type="match status" value="1"/>
</dbReference>
<dbReference type="InterPro" id="IPR013785">
    <property type="entry name" value="Aldolase_TIM"/>
</dbReference>
<sequence>MHLPETVRTGENSEMRYVGSVYRPPSEARSLIVQVTYGCSHNTCAFCSMYKEKRFSVRPLEEVLADFREARQLYLRVEKIFLADGDALVRKAGELEIILDTIRELFPECGRVTCYASPDSVRIRTDGELQTLRAKGLTMVYMGLESGCDAVLEKMRKGHDAAFIVEMGRKIRRSGIALSVTAITGLGGPELLERHAVETAAAFSAMNPEYIGMLTLMVELGTPLFDWVREGSFKLLTPVEDLRETRLLVEHLDSPGSVFRMNHASNYLALRGTLNGDRDAMLAAIDRAAADLSLLRPEEWRGL</sequence>
<evidence type="ECO:0000256" key="3">
    <source>
        <dbReference type="ARBA" id="ARBA00022723"/>
    </source>
</evidence>
<dbReference type="InterPro" id="IPR007197">
    <property type="entry name" value="rSAM"/>
</dbReference>
<comment type="cofactor">
    <cofactor evidence="1">
        <name>[4Fe-4S] cluster</name>
        <dbReference type="ChEBI" id="CHEBI:49883"/>
    </cofactor>
</comment>
<keyword evidence="5" id="KW-0411">Iron-sulfur</keyword>
<dbReference type="Pfam" id="PF04055">
    <property type="entry name" value="Radical_SAM"/>
    <property type="match status" value="1"/>
</dbReference>
<evidence type="ECO:0000256" key="2">
    <source>
        <dbReference type="ARBA" id="ARBA00022691"/>
    </source>
</evidence>
<gene>
    <name evidence="7" type="ORF">SDC9_68644</name>
</gene>
<dbReference type="SUPFAM" id="SSF102114">
    <property type="entry name" value="Radical SAM enzymes"/>
    <property type="match status" value="1"/>
</dbReference>
<evidence type="ECO:0000256" key="4">
    <source>
        <dbReference type="ARBA" id="ARBA00023004"/>
    </source>
</evidence>
<accession>A0A644Y6K2</accession>
<dbReference type="InterPro" id="IPR006638">
    <property type="entry name" value="Elp3/MiaA/NifB-like_rSAM"/>
</dbReference>
<dbReference type="EMBL" id="VSSQ01003755">
    <property type="protein sequence ID" value="MPM22193.1"/>
    <property type="molecule type" value="Genomic_DNA"/>
</dbReference>
<dbReference type="CDD" id="cd01335">
    <property type="entry name" value="Radical_SAM"/>
    <property type="match status" value="1"/>
</dbReference>
<dbReference type="SFLD" id="SFLDS00029">
    <property type="entry name" value="Radical_SAM"/>
    <property type="match status" value="1"/>
</dbReference>
<organism evidence="7">
    <name type="scientific">bioreactor metagenome</name>
    <dbReference type="NCBI Taxonomy" id="1076179"/>
    <lineage>
        <taxon>unclassified sequences</taxon>
        <taxon>metagenomes</taxon>
        <taxon>ecological metagenomes</taxon>
    </lineage>
</organism>
<dbReference type="InterPro" id="IPR051198">
    <property type="entry name" value="BchE-like"/>
</dbReference>
<comment type="caution">
    <text evidence="7">The sequence shown here is derived from an EMBL/GenBank/DDBJ whole genome shotgun (WGS) entry which is preliminary data.</text>
</comment>
<dbReference type="PANTHER" id="PTHR43409:SF4">
    <property type="entry name" value="RADICAL SAM SUPERFAMILY PROTEIN"/>
    <property type="match status" value="1"/>
</dbReference>
<keyword evidence="2" id="KW-0949">S-adenosyl-L-methionine</keyword>
<protein>
    <recommendedName>
        <fullName evidence="6">Radical SAM core domain-containing protein</fullName>
    </recommendedName>
</protein>
<evidence type="ECO:0000256" key="5">
    <source>
        <dbReference type="ARBA" id="ARBA00023014"/>
    </source>
</evidence>
<dbReference type="GO" id="GO:0003824">
    <property type="term" value="F:catalytic activity"/>
    <property type="evidence" value="ECO:0007669"/>
    <property type="project" value="InterPro"/>
</dbReference>
<dbReference type="GO" id="GO:0051536">
    <property type="term" value="F:iron-sulfur cluster binding"/>
    <property type="evidence" value="ECO:0007669"/>
    <property type="project" value="UniProtKB-KW"/>
</dbReference>
<reference evidence="7" key="1">
    <citation type="submission" date="2019-08" db="EMBL/GenBank/DDBJ databases">
        <authorList>
            <person name="Kucharzyk K."/>
            <person name="Murdoch R.W."/>
            <person name="Higgins S."/>
            <person name="Loffler F."/>
        </authorList>
    </citation>
    <scope>NUCLEOTIDE SEQUENCE</scope>
</reference>
<dbReference type="PROSITE" id="PS51918">
    <property type="entry name" value="RADICAL_SAM"/>
    <property type="match status" value="1"/>
</dbReference>
<dbReference type="GO" id="GO:0046872">
    <property type="term" value="F:metal ion binding"/>
    <property type="evidence" value="ECO:0007669"/>
    <property type="project" value="UniProtKB-KW"/>
</dbReference>